<accession>A0ABN3M7Z6</accession>
<dbReference type="InterPro" id="IPR009097">
    <property type="entry name" value="Cyclic_Pdiesterase"/>
</dbReference>
<evidence type="ECO:0000313" key="1">
    <source>
        <dbReference type="EMBL" id="GAA2497101.1"/>
    </source>
</evidence>
<dbReference type="SUPFAM" id="SSF55144">
    <property type="entry name" value="LigT-like"/>
    <property type="match status" value="1"/>
</dbReference>
<dbReference type="RefSeq" id="WP_344256762.1">
    <property type="nucleotide sequence ID" value="NZ_BAAARE010000021.1"/>
</dbReference>
<evidence type="ECO:0000313" key="2">
    <source>
        <dbReference type="Proteomes" id="UP001500730"/>
    </source>
</evidence>
<keyword evidence="2" id="KW-1185">Reference proteome</keyword>
<comment type="caution">
    <text evidence="1">The sequence shown here is derived from an EMBL/GenBank/DDBJ whole genome shotgun (WGS) entry which is preliminary data.</text>
</comment>
<dbReference type="Proteomes" id="UP001500730">
    <property type="component" value="Unassembled WGS sequence"/>
</dbReference>
<sequence>MSEAAVDPYADQPEMANHWWWRPGWHVGTRFYAWHITLDGQDRLHQLIDEYQEALKPFPTLDPIPREWRHITLQGLGHIEDVSDQQRDEAIQGVAERLAKLEPIESTFQRAVIFREAIALPPSNPDAYANLRNEIRAGITDAWGWCPENAEGFRAHTSVAYSNRPATSKPIRNALDFRDADSGAAFLADSVSLILMHRDTIPYKWTNCTTKSLRNPHEESR</sequence>
<organism evidence="1 2">
    <name type="scientific">Terrabacter carboxydivorans</name>
    <dbReference type="NCBI Taxonomy" id="619730"/>
    <lineage>
        <taxon>Bacteria</taxon>
        <taxon>Bacillati</taxon>
        <taxon>Actinomycetota</taxon>
        <taxon>Actinomycetes</taxon>
        <taxon>Micrococcales</taxon>
        <taxon>Intrasporangiaceae</taxon>
        <taxon>Terrabacter</taxon>
    </lineage>
</organism>
<dbReference type="Pfam" id="PF13563">
    <property type="entry name" value="2_5_RNA_ligase2"/>
    <property type="match status" value="1"/>
</dbReference>
<evidence type="ECO:0008006" key="3">
    <source>
        <dbReference type="Google" id="ProtNLM"/>
    </source>
</evidence>
<name>A0ABN3M7Z6_9MICO</name>
<dbReference type="EMBL" id="BAAARE010000021">
    <property type="protein sequence ID" value="GAA2497101.1"/>
    <property type="molecule type" value="Genomic_DNA"/>
</dbReference>
<protein>
    <recommendedName>
        <fullName evidence="3">2'-5' RNA ligase family protein</fullName>
    </recommendedName>
</protein>
<dbReference type="Gene3D" id="3.90.1140.10">
    <property type="entry name" value="Cyclic phosphodiesterase"/>
    <property type="match status" value="1"/>
</dbReference>
<proteinExistence type="predicted"/>
<reference evidence="1 2" key="1">
    <citation type="journal article" date="2019" name="Int. J. Syst. Evol. Microbiol.">
        <title>The Global Catalogue of Microorganisms (GCM) 10K type strain sequencing project: providing services to taxonomists for standard genome sequencing and annotation.</title>
        <authorList>
            <consortium name="The Broad Institute Genomics Platform"/>
            <consortium name="The Broad Institute Genome Sequencing Center for Infectious Disease"/>
            <person name="Wu L."/>
            <person name="Ma J."/>
        </authorList>
    </citation>
    <scope>NUCLEOTIDE SEQUENCE [LARGE SCALE GENOMIC DNA]</scope>
    <source>
        <strain evidence="1 2">JCM 16259</strain>
    </source>
</reference>
<gene>
    <name evidence="1" type="ORF">GCM10009858_39220</name>
</gene>